<gene>
    <name evidence="2" type="ORF">WS74_0629</name>
</gene>
<dbReference type="AlphaFoldDB" id="A0A075U618"/>
<organism evidence="2 3">
    <name type="scientific">Weissella ceti</name>
    <dbReference type="NCBI Taxonomy" id="759620"/>
    <lineage>
        <taxon>Bacteria</taxon>
        <taxon>Bacillati</taxon>
        <taxon>Bacillota</taxon>
        <taxon>Bacilli</taxon>
        <taxon>Lactobacillales</taxon>
        <taxon>Lactobacillaceae</taxon>
        <taxon>Weissella</taxon>
    </lineage>
</organism>
<keyword evidence="1" id="KW-0175">Coiled coil</keyword>
<proteinExistence type="predicted"/>
<dbReference type="EMBL" id="CP009223">
    <property type="protein sequence ID" value="AIM62881.1"/>
    <property type="molecule type" value="Genomic_DNA"/>
</dbReference>
<dbReference type="RefSeq" id="WP_009765276.1">
    <property type="nucleotide sequence ID" value="NZ_CP009223.1"/>
</dbReference>
<evidence type="ECO:0000256" key="1">
    <source>
        <dbReference type="SAM" id="Coils"/>
    </source>
</evidence>
<dbReference type="KEGG" id="wce:WS08_0628"/>
<protein>
    <submittedName>
        <fullName evidence="2">Uncharacterized protein</fullName>
    </submittedName>
</protein>
<reference evidence="2 3" key="1">
    <citation type="journal article" date="2014" name="Genome Announc.">
        <title>Complete Genome Sequences of Fish Pathogenic Weissella ceti Strains WS74 and WS105.</title>
        <authorList>
            <person name="Figueiredo H.C."/>
            <person name="Leal C.A."/>
            <person name="Dorella F.A."/>
            <person name="Carvalho A.F."/>
            <person name="Soares S.C."/>
            <person name="Pereira F.L."/>
            <person name="Azevedo V.A."/>
        </authorList>
    </citation>
    <scope>NUCLEOTIDE SEQUENCE [LARGE SCALE GENOMIC DNA]</scope>
    <source>
        <strain evidence="2 3">WS74</strain>
    </source>
</reference>
<accession>A0A075U618</accession>
<reference evidence="3" key="2">
    <citation type="submission" date="2014-08" db="EMBL/GenBank/DDBJ databases">
        <title>Complete genome of Weissella ceti strain WS74 isolated from diseased rainbow trout in Brazil.</title>
        <authorList>
            <person name="Figueiredo H.C.P."/>
            <person name="Leal C.A.G."/>
            <person name="Pereira F.L."/>
            <person name="Soares S.C."/>
            <person name="Dorella F.A."/>
            <person name="Carvalho A.F."/>
            <person name="Azevedo V.A.C."/>
        </authorList>
    </citation>
    <scope>NUCLEOTIDE SEQUENCE [LARGE SCALE GENOMIC DNA]</scope>
    <source>
        <strain evidence="3">WS74</strain>
    </source>
</reference>
<sequence>MNSKTFWWDFLKNLDWGNVGDWAGVAIAGIAAYVTYRSITAAIELSKKPKNPALLNIHAQVDVRRYYDGTIKTIQYMCLNLFIENRGEQTALVKLFSFVVKNQGSNEGNLGLPSSYDVTPEIKGGDVKLIPLVLKREASYSATDPVISYPFLNDLYDEIEECVLQHENLQNSELDSELEKILNEKCYV</sequence>
<evidence type="ECO:0000313" key="2">
    <source>
        <dbReference type="EMBL" id="AIM62881.1"/>
    </source>
</evidence>
<keyword evidence="3" id="KW-1185">Reference proteome</keyword>
<name>A0A075U618_9LACO</name>
<dbReference type="STRING" id="759620.WS105_0689"/>
<dbReference type="KEGG" id="wci:WS105_0689"/>
<dbReference type="Proteomes" id="UP000029079">
    <property type="component" value="Chromosome"/>
</dbReference>
<feature type="coiled-coil region" evidence="1">
    <location>
        <begin position="152"/>
        <end position="184"/>
    </location>
</feature>
<evidence type="ECO:0000313" key="3">
    <source>
        <dbReference type="Proteomes" id="UP000029079"/>
    </source>
</evidence>
<dbReference type="KEGG" id="wct:WS74_0629"/>